<evidence type="ECO:0008006" key="7">
    <source>
        <dbReference type="Google" id="ProtNLM"/>
    </source>
</evidence>
<dbReference type="GO" id="GO:0000398">
    <property type="term" value="P:mRNA splicing, via spliceosome"/>
    <property type="evidence" value="ECO:0007669"/>
    <property type="project" value="TreeGrafter"/>
</dbReference>
<accession>A0A9P6Q6Q7</accession>
<sequence length="328" mass="37107">MSSVTFIKKSRKNIRRKQKTLEDDDAFPGDAQTTPTPKNDTQDDDSEGEGKDLSLEELVELRKLRQKKAGVAAEELLIGDTTQKKKKKDKTPVADPWKLSSGGGLVDLDEVRRSEDGAPRSTTLNSFTKQTNTLDVDKHMMNYIEEEMRRRKGMPAAGDDDKDQMPAGALSGDMEILNQLGIRQKQAENPDQQEGNVQLSTTMLSAIPEVDLGINERLRNIEETERAKRKLYEDKNHPSQTPHRNSSGNSGSGSGSGGNRFRQQTHVLSDHERASRHNHHHHRDRDQQNNPHIPNTRFQTHHGHQRGAGRGMATDDIVMERFKKRMRR</sequence>
<dbReference type="PANTHER" id="PTHR13486:SF2">
    <property type="entry name" value="SPLICING FACTOR C9ORF78"/>
    <property type="match status" value="1"/>
</dbReference>
<gene>
    <name evidence="5" type="ORF">DFQ27_003674</name>
</gene>
<protein>
    <recommendedName>
        <fullName evidence="7">Hepatocellular carcinoma-associated antigen 59-domain-containing protein</fullName>
    </recommendedName>
</protein>
<dbReference type="Proteomes" id="UP000807716">
    <property type="component" value="Unassembled WGS sequence"/>
</dbReference>
<dbReference type="GO" id="GO:0005681">
    <property type="term" value="C:spliceosomal complex"/>
    <property type="evidence" value="ECO:0007669"/>
    <property type="project" value="TreeGrafter"/>
</dbReference>
<name>A0A9P6Q6Q7_9FUNG</name>
<evidence type="ECO:0000256" key="4">
    <source>
        <dbReference type="SAM" id="MobiDB-lite"/>
    </source>
</evidence>
<comment type="similarity">
    <text evidence="2">Belongs to the TLS1 family.</text>
</comment>
<keyword evidence="6" id="KW-1185">Reference proteome</keyword>
<evidence type="ECO:0000313" key="6">
    <source>
        <dbReference type="Proteomes" id="UP000807716"/>
    </source>
</evidence>
<feature type="compositionally biased region" description="Basic and acidic residues" evidence="4">
    <location>
        <begin position="109"/>
        <end position="118"/>
    </location>
</feature>
<proteinExistence type="inferred from homology"/>
<feature type="compositionally biased region" description="Basic residues" evidence="4">
    <location>
        <begin position="8"/>
        <end position="18"/>
    </location>
</feature>
<reference evidence="5" key="1">
    <citation type="journal article" date="2020" name="Fungal Divers.">
        <title>Resolving the Mortierellaceae phylogeny through synthesis of multi-gene phylogenetics and phylogenomics.</title>
        <authorList>
            <person name="Vandepol N."/>
            <person name="Liber J."/>
            <person name="Desiro A."/>
            <person name="Na H."/>
            <person name="Kennedy M."/>
            <person name="Barry K."/>
            <person name="Grigoriev I.V."/>
            <person name="Miller A.N."/>
            <person name="O'Donnell K."/>
            <person name="Stajich J.E."/>
            <person name="Bonito G."/>
        </authorList>
    </citation>
    <scope>NUCLEOTIDE SEQUENCE</scope>
    <source>
        <strain evidence="5">BC1065</strain>
    </source>
</reference>
<evidence type="ECO:0000256" key="3">
    <source>
        <dbReference type="ARBA" id="ARBA00023242"/>
    </source>
</evidence>
<organism evidence="5 6">
    <name type="scientific">Actinomortierella ambigua</name>
    <dbReference type="NCBI Taxonomy" id="1343610"/>
    <lineage>
        <taxon>Eukaryota</taxon>
        <taxon>Fungi</taxon>
        <taxon>Fungi incertae sedis</taxon>
        <taxon>Mucoromycota</taxon>
        <taxon>Mortierellomycotina</taxon>
        <taxon>Mortierellomycetes</taxon>
        <taxon>Mortierellales</taxon>
        <taxon>Mortierellaceae</taxon>
        <taxon>Actinomortierella</taxon>
    </lineage>
</organism>
<comment type="caution">
    <text evidence="5">The sequence shown here is derived from an EMBL/GenBank/DDBJ whole genome shotgun (WGS) entry which is preliminary data.</text>
</comment>
<dbReference type="AlphaFoldDB" id="A0A9P6Q6Q7"/>
<feature type="region of interest" description="Disordered" evidence="4">
    <location>
        <begin position="76"/>
        <end position="125"/>
    </location>
</feature>
<feature type="region of interest" description="Disordered" evidence="4">
    <location>
        <begin position="1"/>
        <end position="53"/>
    </location>
</feature>
<dbReference type="EMBL" id="JAAAJB010000258">
    <property type="protein sequence ID" value="KAG0260152.1"/>
    <property type="molecule type" value="Genomic_DNA"/>
</dbReference>
<dbReference type="InterPro" id="IPR010756">
    <property type="entry name" value="Tls1-like"/>
</dbReference>
<keyword evidence="3" id="KW-0539">Nucleus</keyword>
<feature type="region of interest" description="Disordered" evidence="4">
    <location>
        <begin position="231"/>
        <end position="316"/>
    </location>
</feature>
<evidence type="ECO:0000313" key="5">
    <source>
        <dbReference type="EMBL" id="KAG0260152.1"/>
    </source>
</evidence>
<evidence type="ECO:0000256" key="2">
    <source>
        <dbReference type="ARBA" id="ARBA00007643"/>
    </source>
</evidence>
<dbReference type="PANTHER" id="PTHR13486">
    <property type="entry name" value="TELOMERE LENGTH AND SILENCING PROTEIN 1 TLS1 FAMILY MEMBER"/>
    <property type="match status" value="1"/>
</dbReference>
<dbReference type="OrthoDB" id="5627at2759"/>
<dbReference type="Pfam" id="PF07052">
    <property type="entry name" value="Hep_59"/>
    <property type="match status" value="1"/>
</dbReference>
<evidence type="ECO:0000256" key="1">
    <source>
        <dbReference type="ARBA" id="ARBA00004123"/>
    </source>
</evidence>
<comment type="subcellular location">
    <subcellularLocation>
        <location evidence="1">Nucleus</location>
    </subcellularLocation>
</comment>